<dbReference type="Proteomes" id="UP001222325">
    <property type="component" value="Unassembled WGS sequence"/>
</dbReference>
<feature type="domain" description="Lumazine-binding" evidence="10">
    <location>
        <begin position="137"/>
        <end position="241"/>
    </location>
</feature>
<feature type="compositionally biased region" description="Acidic residues" evidence="9">
    <location>
        <begin position="648"/>
        <end position="665"/>
    </location>
</feature>
<name>A0AAD6XXL4_9AGAR</name>
<feature type="region of interest" description="Disordered" evidence="9">
    <location>
        <begin position="643"/>
        <end position="669"/>
    </location>
</feature>
<feature type="domain" description="Lumazine-binding" evidence="10">
    <location>
        <begin position="34"/>
        <end position="136"/>
    </location>
</feature>
<evidence type="ECO:0000256" key="1">
    <source>
        <dbReference type="ARBA" id="ARBA00002803"/>
    </source>
</evidence>
<dbReference type="Pfam" id="PF00677">
    <property type="entry name" value="Lum_binding"/>
    <property type="match status" value="2"/>
</dbReference>
<dbReference type="PROSITE" id="PS51177">
    <property type="entry name" value="LUMAZINE_BIND"/>
    <property type="match status" value="2"/>
</dbReference>
<feature type="repeat" description="Lumazine-binding" evidence="8">
    <location>
        <begin position="137"/>
        <end position="241"/>
    </location>
</feature>
<dbReference type="InterPro" id="IPR017938">
    <property type="entry name" value="Riboflavin_synthase-like_b-brl"/>
</dbReference>
<keyword evidence="7" id="KW-0677">Repeat</keyword>
<dbReference type="InterPro" id="IPR023366">
    <property type="entry name" value="ATP_synth_asu-like_sf"/>
</dbReference>
<dbReference type="Gene3D" id="2.40.30.20">
    <property type="match status" value="2"/>
</dbReference>
<feature type="region of interest" description="Disordered" evidence="9">
    <location>
        <begin position="723"/>
        <end position="784"/>
    </location>
</feature>
<keyword evidence="12" id="KW-1185">Reference proteome</keyword>
<feature type="compositionally biased region" description="Low complexity" evidence="9">
    <location>
        <begin position="328"/>
        <end position="346"/>
    </location>
</feature>
<dbReference type="EC" id="2.5.1.9" evidence="3"/>
<evidence type="ECO:0000256" key="4">
    <source>
        <dbReference type="ARBA" id="ARBA00013950"/>
    </source>
</evidence>
<feature type="compositionally biased region" description="Polar residues" evidence="9">
    <location>
        <begin position="354"/>
        <end position="372"/>
    </location>
</feature>
<dbReference type="GO" id="GO:0009231">
    <property type="term" value="P:riboflavin biosynthetic process"/>
    <property type="evidence" value="ECO:0007669"/>
    <property type="project" value="UniProtKB-KW"/>
</dbReference>
<keyword evidence="6" id="KW-0808">Transferase</keyword>
<feature type="compositionally biased region" description="Acidic residues" evidence="9">
    <location>
        <begin position="554"/>
        <end position="565"/>
    </location>
</feature>
<keyword evidence="5" id="KW-0686">Riboflavin biosynthesis</keyword>
<feature type="compositionally biased region" description="Low complexity" evidence="9">
    <location>
        <begin position="244"/>
        <end position="257"/>
    </location>
</feature>
<evidence type="ECO:0000256" key="7">
    <source>
        <dbReference type="ARBA" id="ARBA00022737"/>
    </source>
</evidence>
<comment type="function">
    <text evidence="1">Catalyzes the dismutation of two molecules of 6,7-dimethyl-8-ribityllumazine, resulting in the formation of riboflavin and 5-amino-6-(D-ribitylamino)uracil.</text>
</comment>
<feature type="region of interest" description="Disordered" evidence="9">
    <location>
        <begin position="447"/>
        <end position="523"/>
    </location>
</feature>
<dbReference type="InterPro" id="IPR001783">
    <property type="entry name" value="Lumazine-bd"/>
</dbReference>
<organism evidence="11 12">
    <name type="scientific">Mycena belliarum</name>
    <dbReference type="NCBI Taxonomy" id="1033014"/>
    <lineage>
        <taxon>Eukaryota</taxon>
        <taxon>Fungi</taxon>
        <taxon>Dikarya</taxon>
        <taxon>Basidiomycota</taxon>
        <taxon>Agaricomycotina</taxon>
        <taxon>Agaricomycetes</taxon>
        <taxon>Agaricomycetidae</taxon>
        <taxon>Agaricales</taxon>
        <taxon>Marasmiineae</taxon>
        <taxon>Mycenaceae</taxon>
        <taxon>Mycena</taxon>
    </lineage>
</organism>
<dbReference type="PANTHER" id="PTHR21098:SF0">
    <property type="entry name" value="RIBOFLAVIN SYNTHASE"/>
    <property type="match status" value="1"/>
</dbReference>
<evidence type="ECO:0000256" key="3">
    <source>
        <dbReference type="ARBA" id="ARBA00012827"/>
    </source>
</evidence>
<evidence type="ECO:0000259" key="10">
    <source>
        <dbReference type="PROSITE" id="PS51177"/>
    </source>
</evidence>
<feature type="compositionally biased region" description="Polar residues" evidence="9">
    <location>
        <begin position="512"/>
        <end position="522"/>
    </location>
</feature>
<feature type="compositionally biased region" description="Low complexity" evidence="9">
    <location>
        <begin position="492"/>
        <end position="511"/>
    </location>
</feature>
<evidence type="ECO:0000256" key="2">
    <source>
        <dbReference type="ARBA" id="ARBA00004887"/>
    </source>
</evidence>
<accession>A0AAD6XXL4</accession>
<evidence type="ECO:0000313" key="11">
    <source>
        <dbReference type="EMBL" id="KAJ7103233.1"/>
    </source>
</evidence>
<reference evidence="11" key="1">
    <citation type="submission" date="2023-03" db="EMBL/GenBank/DDBJ databases">
        <title>Massive genome expansion in bonnet fungi (Mycena s.s.) driven by repeated elements and novel gene families across ecological guilds.</title>
        <authorList>
            <consortium name="Lawrence Berkeley National Laboratory"/>
            <person name="Harder C.B."/>
            <person name="Miyauchi S."/>
            <person name="Viragh M."/>
            <person name="Kuo A."/>
            <person name="Thoen E."/>
            <person name="Andreopoulos B."/>
            <person name="Lu D."/>
            <person name="Skrede I."/>
            <person name="Drula E."/>
            <person name="Henrissat B."/>
            <person name="Morin E."/>
            <person name="Kohler A."/>
            <person name="Barry K."/>
            <person name="LaButti K."/>
            <person name="Morin E."/>
            <person name="Salamov A."/>
            <person name="Lipzen A."/>
            <person name="Mereny Z."/>
            <person name="Hegedus B."/>
            <person name="Baldrian P."/>
            <person name="Stursova M."/>
            <person name="Weitz H."/>
            <person name="Taylor A."/>
            <person name="Grigoriev I.V."/>
            <person name="Nagy L.G."/>
            <person name="Martin F."/>
            <person name="Kauserud H."/>
        </authorList>
    </citation>
    <scope>NUCLEOTIDE SEQUENCE</scope>
    <source>
        <strain evidence="11">CBHHK173m</strain>
    </source>
</reference>
<sequence length="784" mass="83815">MGGPIRVFCQADKVSVTTLLGRILVHREFEVCVMFTGLIEHLGTVSSIVLDDAGCTLTIGSSAAILGDCHVGDSIAVNGACLTVTEFDARAEVDGGWFKVWLANETLQRTDLGERKVGDQLNLERAMGAHVRFGGHFVQAHVDTTAKIVERQADGDSVRLTFEFAEATAERPSLLAYLIPKGYVTIDGASLTLTGVDDGQRRFSVMLIQHTQSKITLGKKGVGATVNIEVDMVTVKVTGSSPQKSFPSRSPSPYKPYTSPPSPTFRPKAKVNSSATPGSIVARKATSVVSGPALSRTASARSAVSSSSRTTASLTPRSGSPPKQLPSAPRARAVVTRGVTARAAPTETRRRSLTTDSSHSYASRPTASSTPISELLDLSGDEQDSPASSPRITAKLSGRPKHDGAPPLPPNSSLRAQTHRARVPSISSNASSSAASAALYTNANGASRYPAPRGSPPSSAHHYYQPFPRDEPRTNGARVDPTTIPLPPHSPPTSTVSFSSRSSLSGPSSVSYATESGTSQLSAPLVRRDSADANMRSGLENLMNLSGMLPTTEDTGEDYSDEDTDERAEDLRASTAERKVRAEAKSVRKIADLEITNRSLLAINTSLEQTKHRQAKEIRELRRKLRESRLILPPRAFREFKSSLAVDDTADSDDSDEGAEAEEKAEEVREAHDVMYRRIKTILAGLLETGTRALASTPQDFPEPVKVAKVLSAYEVPYLSDDDEPEAKTMAAPASPSHVAVPDSDDDAFHSEDEVEAMTLPRDSPPPSHPPSPQPPPISILEPA</sequence>
<protein>
    <recommendedName>
        <fullName evidence="4">Riboflavin synthase</fullName>
        <ecNumber evidence="3">2.5.1.9</ecNumber>
    </recommendedName>
</protein>
<dbReference type="SUPFAM" id="SSF63380">
    <property type="entry name" value="Riboflavin synthase domain-like"/>
    <property type="match status" value="2"/>
</dbReference>
<dbReference type="NCBIfam" id="TIGR00187">
    <property type="entry name" value="ribE"/>
    <property type="match status" value="1"/>
</dbReference>
<evidence type="ECO:0000313" key="12">
    <source>
        <dbReference type="Proteomes" id="UP001222325"/>
    </source>
</evidence>
<evidence type="ECO:0000256" key="9">
    <source>
        <dbReference type="SAM" id="MobiDB-lite"/>
    </source>
</evidence>
<dbReference type="GO" id="GO:0004746">
    <property type="term" value="F:riboflavin synthase activity"/>
    <property type="evidence" value="ECO:0007669"/>
    <property type="project" value="UniProtKB-EC"/>
</dbReference>
<evidence type="ECO:0000256" key="6">
    <source>
        <dbReference type="ARBA" id="ARBA00022679"/>
    </source>
</evidence>
<dbReference type="InterPro" id="IPR026017">
    <property type="entry name" value="Lumazine-bd_dom"/>
</dbReference>
<dbReference type="NCBIfam" id="NF006767">
    <property type="entry name" value="PRK09289.1"/>
    <property type="match status" value="1"/>
</dbReference>
<gene>
    <name evidence="11" type="ORF">B0H15DRAFT_795417</name>
</gene>
<dbReference type="FunFam" id="2.40.30.20:FF:000004">
    <property type="entry name" value="Riboflavin synthase, alpha subunit"/>
    <property type="match status" value="1"/>
</dbReference>
<dbReference type="CDD" id="cd00402">
    <property type="entry name" value="Riboflavin_synthase_like"/>
    <property type="match status" value="1"/>
</dbReference>
<evidence type="ECO:0000256" key="8">
    <source>
        <dbReference type="PROSITE-ProRule" id="PRU00524"/>
    </source>
</evidence>
<comment type="caution">
    <text evidence="11">The sequence shown here is derived from an EMBL/GenBank/DDBJ whole genome shotgun (WGS) entry which is preliminary data.</text>
</comment>
<proteinExistence type="predicted"/>
<evidence type="ECO:0000256" key="5">
    <source>
        <dbReference type="ARBA" id="ARBA00022619"/>
    </source>
</evidence>
<feature type="compositionally biased region" description="Pro residues" evidence="9">
    <location>
        <begin position="763"/>
        <end position="778"/>
    </location>
</feature>
<feature type="repeat" description="Lumazine-binding" evidence="8">
    <location>
        <begin position="34"/>
        <end position="136"/>
    </location>
</feature>
<dbReference type="PANTHER" id="PTHR21098">
    <property type="entry name" value="RIBOFLAVIN SYNTHASE ALPHA CHAIN"/>
    <property type="match status" value="1"/>
</dbReference>
<feature type="region of interest" description="Disordered" evidence="9">
    <location>
        <begin position="546"/>
        <end position="565"/>
    </location>
</feature>
<comment type="pathway">
    <text evidence="2">Cofactor biosynthesis; riboflavin biosynthesis; riboflavin from 2-hydroxy-3-oxobutyl phosphate and 5-amino-6-(D-ribitylamino)uracil: step 2/2.</text>
</comment>
<feature type="compositionally biased region" description="Low complexity" evidence="9">
    <location>
        <begin position="731"/>
        <end position="742"/>
    </location>
</feature>
<dbReference type="EMBL" id="JARJCN010000002">
    <property type="protein sequence ID" value="KAJ7103233.1"/>
    <property type="molecule type" value="Genomic_DNA"/>
</dbReference>
<feature type="region of interest" description="Disordered" evidence="9">
    <location>
        <begin position="239"/>
        <end position="433"/>
    </location>
</feature>
<feature type="compositionally biased region" description="Low complexity" evidence="9">
    <location>
        <begin position="292"/>
        <end position="318"/>
    </location>
</feature>
<dbReference type="AlphaFoldDB" id="A0AAD6XXL4"/>